<dbReference type="RefSeq" id="XP_043174611.1">
    <property type="nucleotide sequence ID" value="XM_043318676.1"/>
</dbReference>
<dbReference type="GeneID" id="67011263"/>
<name>A0A8J2N6V9_9PLEO</name>
<keyword evidence="1" id="KW-1133">Transmembrane helix</keyword>
<feature type="transmembrane region" description="Helical" evidence="1">
    <location>
        <begin position="42"/>
        <end position="65"/>
    </location>
</feature>
<protein>
    <submittedName>
        <fullName evidence="2">Uncharacterized protein</fullName>
    </submittedName>
</protein>
<keyword evidence="1" id="KW-0812">Transmembrane</keyword>
<comment type="caution">
    <text evidence="2">The sequence shown here is derived from an EMBL/GenBank/DDBJ whole genome shotgun (WGS) entry which is preliminary data.</text>
</comment>
<dbReference type="AlphaFoldDB" id="A0A8J2N6V9"/>
<evidence type="ECO:0000313" key="3">
    <source>
        <dbReference type="Proteomes" id="UP000676310"/>
    </source>
</evidence>
<dbReference type="EMBL" id="CAJRGZ010000030">
    <property type="protein sequence ID" value="CAG5184693.1"/>
    <property type="molecule type" value="Genomic_DNA"/>
</dbReference>
<accession>A0A8J2N6V9</accession>
<organism evidence="2 3">
    <name type="scientific">Alternaria atra</name>
    <dbReference type="NCBI Taxonomy" id="119953"/>
    <lineage>
        <taxon>Eukaryota</taxon>
        <taxon>Fungi</taxon>
        <taxon>Dikarya</taxon>
        <taxon>Ascomycota</taxon>
        <taxon>Pezizomycotina</taxon>
        <taxon>Dothideomycetes</taxon>
        <taxon>Pleosporomycetidae</taxon>
        <taxon>Pleosporales</taxon>
        <taxon>Pleosporineae</taxon>
        <taxon>Pleosporaceae</taxon>
        <taxon>Alternaria</taxon>
        <taxon>Alternaria sect. Ulocladioides</taxon>
    </lineage>
</organism>
<proteinExistence type="predicted"/>
<dbReference type="Proteomes" id="UP000676310">
    <property type="component" value="Unassembled WGS sequence"/>
</dbReference>
<evidence type="ECO:0000313" key="2">
    <source>
        <dbReference type="EMBL" id="CAG5184693.1"/>
    </source>
</evidence>
<keyword evidence="1" id="KW-0472">Membrane</keyword>
<sequence>MPPLFLYEAVVPQPQADRFGEYVPQSSAPPYNKILDSLLTGYLWGCLLVAFFLVVYFAISFCVWIMGTALTTIDMVVDCLGWRGSVPDANTDNVMMAWPLPEKHNTVYLEETILQSKVDNLTWPWDNSDKDLWDVLSSTERSTLLEEKGVKDCLDHRQRSEPIEHTVQHVPCHSGDANAVEYNPNTAYALNPTDQFAVFVHD</sequence>
<evidence type="ECO:0000256" key="1">
    <source>
        <dbReference type="SAM" id="Phobius"/>
    </source>
</evidence>
<reference evidence="2" key="1">
    <citation type="submission" date="2021-05" db="EMBL/GenBank/DDBJ databases">
        <authorList>
            <person name="Stam R."/>
        </authorList>
    </citation>
    <scope>NUCLEOTIDE SEQUENCE</scope>
    <source>
        <strain evidence="2">CS162</strain>
    </source>
</reference>
<dbReference type="OrthoDB" id="3678645at2759"/>
<keyword evidence="3" id="KW-1185">Reference proteome</keyword>
<gene>
    <name evidence="2" type="ORF">ALTATR162_LOCUS11035</name>
</gene>